<reference evidence="4" key="1">
    <citation type="journal article" date="2020" name="Stud. Mycol.">
        <title>101 Dothideomycetes genomes: a test case for predicting lifestyles and emergence of pathogens.</title>
        <authorList>
            <person name="Haridas S."/>
            <person name="Albert R."/>
            <person name="Binder M."/>
            <person name="Bloem J."/>
            <person name="Labutti K."/>
            <person name="Salamov A."/>
            <person name="Andreopoulos B."/>
            <person name="Baker S."/>
            <person name="Barry K."/>
            <person name="Bills G."/>
            <person name="Bluhm B."/>
            <person name="Cannon C."/>
            <person name="Castanera R."/>
            <person name="Culley D."/>
            <person name="Daum C."/>
            <person name="Ezra D."/>
            <person name="Gonzalez J."/>
            <person name="Henrissat B."/>
            <person name="Kuo A."/>
            <person name="Liang C."/>
            <person name="Lipzen A."/>
            <person name="Lutzoni F."/>
            <person name="Magnuson J."/>
            <person name="Mondo S."/>
            <person name="Nolan M."/>
            <person name="Ohm R."/>
            <person name="Pangilinan J."/>
            <person name="Park H.-J."/>
            <person name="Ramirez L."/>
            <person name="Alfaro M."/>
            <person name="Sun H."/>
            <person name="Tritt A."/>
            <person name="Yoshinaga Y."/>
            <person name="Zwiers L.-H."/>
            <person name="Turgeon B."/>
            <person name="Goodwin S."/>
            <person name="Spatafora J."/>
            <person name="Crous P."/>
            <person name="Grigoriev I."/>
        </authorList>
    </citation>
    <scope>NUCLEOTIDE SEQUENCE</scope>
    <source>
        <strain evidence="4">CBS 125425</strain>
    </source>
</reference>
<evidence type="ECO:0000256" key="1">
    <source>
        <dbReference type="SAM" id="MobiDB-lite"/>
    </source>
</evidence>
<gene>
    <name evidence="4" type="ORF">EJ04DRAFT_173424</name>
</gene>
<protein>
    <recommendedName>
        <fullName evidence="3">Apple domain-containing protein</fullName>
    </recommendedName>
</protein>
<dbReference type="EMBL" id="ML996406">
    <property type="protein sequence ID" value="KAF2726704.1"/>
    <property type="molecule type" value="Genomic_DNA"/>
</dbReference>
<evidence type="ECO:0000256" key="2">
    <source>
        <dbReference type="SAM" id="Phobius"/>
    </source>
</evidence>
<feature type="domain" description="Apple" evidence="3">
    <location>
        <begin position="22"/>
        <end position="105"/>
    </location>
</feature>
<dbReference type="AlphaFoldDB" id="A0A9P4UU12"/>
<keyword evidence="2" id="KW-0812">Transmembrane</keyword>
<accession>A0A9P4UU12</accession>
<feature type="compositionally biased region" description="Gly residues" evidence="1">
    <location>
        <begin position="315"/>
        <end position="324"/>
    </location>
</feature>
<dbReference type="OrthoDB" id="3943216at2759"/>
<keyword evidence="2" id="KW-1133">Transmembrane helix</keyword>
<dbReference type="Pfam" id="PF14295">
    <property type="entry name" value="PAN_4"/>
    <property type="match status" value="2"/>
</dbReference>
<name>A0A9P4UU12_9PLEO</name>
<dbReference type="Gene3D" id="3.50.4.10">
    <property type="entry name" value="Hepatocyte Growth Factor"/>
    <property type="match status" value="1"/>
</dbReference>
<organism evidence="4 5">
    <name type="scientific">Polyplosphaeria fusca</name>
    <dbReference type="NCBI Taxonomy" id="682080"/>
    <lineage>
        <taxon>Eukaryota</taxon>
        <taxon>Fungi</taxon>
        <taxon>Dikarya</taxon>
        <taxon>Ascomycota</taxon>
        <taxon>Pezizomycotina</taxon>
        <taxon>Dothideomycetes</taxon>
        <taxon>Pleosporomycetidae</taxon>
        <taxon>Pleosporales</taxon>
        <taxon>Tetraplosphaeriaceae</taxon>
        <taxon>Polyplosphaeria</taxon>
    </lineage>
</organism>
<evidence type="ECO:0000259" key="3">
    <source>
        <dbReference type="PROSITE" id="PS50948"/>
    </source>
</evidence>
<feature type="region of interest" description="Disordered" evidence="1">
    <location>
        <begin position="307"/>
        <end position="331"/>
    </location>
</feature>
<comment type="caution">
    <text evidence="4">The sequence shown here is derived from an EMBL/GenBank/DDBJ whole genome shotgun (WGS) entry which is preliminary data.</text>
</comment>
<proteinExistence type="predicted"/>
<keyword evidence="2" id="KW-0472">Membrane</keyword>
<feature type="non-terminal residue" evidence="4">
    <location>
        <position position="331"/>
    </location>
</feature>
<dbReference type="PROSITE" id="PS50948">
    <property type="entry name" value="PAN"/>
    <property type="match status" value="1"/>
</dbReference>
<keyword evidence="5" id="KW-1185">Reference proteome</keyword>
<dbReference type="Proteomes" id="UP000799444">
    <property type="component" value="Unassembled WGS sequence"/>
</dbReference>
<feature type="transmembrane region" description="Helical" evidence="2">
    <location>
        <begin position="268"/>
        <end position="292"/>
    </location>
</feature>
<sequence>MWERTMRNLVQLRKRDGDRSPCPSASPPNIGTIQQFFVSCNVDLPGSDSERLPASSLLECVNICANSHLIQGHRCEAVVYEASAAHGTDNCYLKNAVPSLFQQTFVVDSAVPVWPTDNHEDCEGISQELQTSGGFQTHCGQDYPFNDYKQYNADSLASCVGMCAAQNDTCAGVSYEASMESGYLNCYLKNAVGNNGLVTQNFQIDSAFLVQKNEVSSSSTSIQQSSTLTPGLLLHTTTFTTSTSSLTSVTSISSTNASTTPKPSSSKAWIAGAVIGPLVLIAIVGLLCWFFHSRGKRSAVIRVRNGRASRPGNDFPGGPGGPGNSQGLCNL</sequence>
<evidence type="ECO:0000313" key="5">
    <source>
        <dbReference type="Proteomes" id="UP000799444"/>
    </source>
</evidence>
<evidence type="ECO:0000313" key="4">
    <source>
        <dbReference type="EMBL" id="KAF2726704.1"/>
    </source>
</evidence>
<dbReference type="InterPro" id="IPR003609">
    <property type="entry name" value="Pan_app"/>
</dbReference>